<proteinExistence type="predicted"/>
<dbReference type="AlphaFoldDB" id="A0A0B2UW34"/>
<keyword evidence="2" id="KW-1185">Reference proteome</keyword>
<reference evidence="1 2" key="1">
    <citation type="submission" date="2014-11" db="EMBL/GenBank/DDBJ databases">
        <title>Genetic blueprint of the zoonotic pathogen Toxocara canis.</title>
        <authorList>
            <person name="Zhu X.-Q."/>
            <person name="Korhonen P.K."/>
            <person name="Cai H."/>
            <person name="Young N.D."/>
            <person name="Nejsum P."/>
            <person name="von Samson-Himmelstjerna G."/>
            <person name="Boag P.R."/>
            <person name="Tan P."/>
            <person name="Li Q."/>
            <person name="Min J."/>
            <person name="Yang Y."/>
            <person name="Wang X."/>
            <person name="Fang X."/>
            <person name="Hall R.S."/>
            <person name="Hofmann A."/>
            <person name="Sternberg P.W."/>
            <person name="Jex A.R."/>
            <person name="Gasser R.B."/>
        </authorList>
    </citation>
    <scope>NUCLEOTIDE SEQUENCE [LARGE SCALE GENOMIC DNA]</scope>
    <source>
        <strain evidence="1">PN_DK_2014</strain>
    </source>
</reference>
<evidence type="ECO:0000313" key="2">
    <source>
        <dbReference type="Proteomes" id="UP000031036"/>
    </source>
</evidence>
<protein>
    <submittedName>
        <fullName evidence="1">Uncharacterized protein</fullName>
    </submittedName>
</protein>
<dbReference type="Proteomes" id="UP000031036">
    <property type="component" value="Unassembled WGS sequence"/>
</dbReference>
<accession>A0A0B2UW34</accession>
<sequence length="415" mass="46124">MVVVAIKRFLASDLVLTVLRPKSAVGFPKLEISTPTSIWNDSYKCQELPSYGHCSRVKGGSKMFTDMGIIPEQQLSGEESLGEDAIVEYVKLKKTPITALSVNDVMPHVSQSHRLGTARVGIERMSGELFESPTVEDKEKEIHSLTNEMALQRTCSTPASSARRRPRVRSCGKIISETLLRDRAINSGVTSCPEGTIRDKYIQSFARHKPNFIGGDHDHFIGEVGYTDSQSNKSHLRCDHANREGTTDLLAALFERNADEVAKNEDTLCRPLQRDAGDRHQSLADVYETFEFDPTAGVPNAKRDDVRVGTSICNSYGVISLISGKVYGSLEVISSLSVTERSQCPNKEPNERQHFEVAEMSYENVVVERSESPLDESWCCVEHGGTHSTYSTMDGGKNNERNTIEDTYENVRLRA</sequence>
<name>A0A0B2UW34_TOXCA</name>
<dbReference type="EMBL" id="JPKZ01002766">
    <property type="protein sequence ID" value="KHN75261.1"/>
    <property type="molecule type" value="Genomic_DNA"/>
</dbReference>
<comment type="caution">
    <text evidence="1">The sequence shown here is derived from an EMBL/GenBank/DDBJ whole genome shotgun (WGS) entry which is preliminary data.</text>
</comment>
<evidence type="ECO:0000313" key="1">
    <source>
        <dbReference type="EMBL" id="KHN75261.1"/>
    </source>
</evidence>
<gene>
    <name evidence="1" type="ORF">Tcan_18565</name>
</gene>
<organism evidence="1 2">
    <name type="scientific">Toxocara canis</name>
    <name type="common">Canine roundworm</name>
    <dbReference type="NCBI Taxonomy" id="6265"/>
    <lineage>
        <taxon>Eukaryota</taxon>
        <taxon>Metazoa</taxon>
        <taxon>Ecdysozoa</taxon>
        <taxon>Nematoda</taxon>
        <taxon>Chromadorea</taxon>
        <taxon>Rhabditida</taxon>
        <taxon>Spirurina</taxon>
        <taxon>Ascaridomorpha</taxon>
        <taxon>Ascaridoidea</taxon>
        <taxon>Toxocaridae</taxon>
        <taxon>Toxocara</taxon>
    </lineage>
</organism>